<evidence type="ECO:0000313" key="2">
    <source>
        <dbReference type="EMBL" id="EGG08933.1"/>
    </source>
</evidence>
<dbReference type="AlphaFoldDB" id="F4RFG6"/>
<accession>F4RFG6</accession>
<dbReference type="RefSeq" id="XP_007407907.1">
    <property type="nucleotide sequence ID" value="XM_007407845.1"/>
</dbReference>
<dbReference type="KEGG" id="mlr:MELLADRAFT_74455"/>
<evidence type="ECO:0000256" key="1">
    <source>
        <dbReference type="SAM" id="MobiDB-lite"/>
    </source>
</evidence>
<dbReference type="EMBL" id="GL883099">
    <property type="protein sequence ID" value="EGG08933.1"/>
    <property type="molecule type" value="Genomic_DNA"/>
</dbReference>
<reference evidence="3" key="1">
    <citation type="journal article" date="2011" name="Proc. Natl. Acad. Sci. U.S.A.">
        <title>Obligate biotrophy features unraveled by the genomic analysis of rust fungi.</title>
        <authorList>
            <person name="Duplessis S."/>
            <person name="Cuomo C.A."/>
            <person name="Lin Y.-C."/>
            <person name="Aerts A."/>
            <person name="Tisserant E."/>
            <person name="Veneault-Fourrey C."/>
            <person name="Joly D.L."/>
            <person name="Hacquard S."/>
            <person name="Amselem J."/>
            <person name="Cantarel B.L."/>
            <person name="Chiu R."/>
            <person name="Coutinho P.M."/>
            <person name="Feau N."/>
            <person name="Field M."/>
            <person name="Frey P."/>
            <person name="Gelhaye E."/>
            <person name="Goldberg J."/>
            <person name="Grabherr M.G."/>
            <person name="Kodira C.D."/>
            <person name="Kohler A."/>
            <person name="Kuees U."/>
            <person name="Lindquist E.A."/>
            <person name="Lucas S.M."/>
            <person name="Mago R."/>
            <person name="Mauceli E."/>
            <person name="Morin E."/>
            <person name="Murat C."/>
            <person name="Pangilinan J.L."/>
            <person name="Park R."/>
            <person name="Pearson M."/>
            <person name="Quesneville H."/>
            <person name="Rouhier N."/>
            <person name="Sakthikumar S."/>
            <person name="Salamov A.A."/>
            <person name="Schmutz J."/>
            <person name="Selles B."/>
            <person name="Shapiro H."/>
            <person name="Tanguay P."/>
            <person name="Tuskan G.A."/>
            <person name="Henrissat B."/>
            <person name="Van de Peer Y."/>
            <person name="Rouze P."/>
            <person name="Ellis J.G."/>
            <person name="Dodds P.N."/>
            <person name="Schein J.E."/>
            <person name="Zhong S."/>
            <person name="Hamelin R.C."/>
            <person name="Grigoriev I.V."/>
            <person name="Szabo L.J."/>
            <person name="Martin F."/>
        </authorList>
    </citation>
    <scope>NUCLEOTIDE SEQUENCE [LARGE SCALE GENOMIC DNA]</scope>
    <source>
        <strain evidence="3">98AG31 / pathotype 3-4-7</strain>
    </source>
</reference>
<feature type="compositionally biased region" description="Polar residues" evidence="1">
    <location>
        <begin position="40"/>
        <end position="60"/>
    </location>
</feature>
<dbReference type="VEuPathDB" id="FungiDB:MELLADRAFT_74455"/>
<dbReference type="GeneID" id="18932559"/>
<feature type="compositionally biased region" description="Basic and acidic residues" evidence="1">
    <location>
        <begin position="61"/>
        <end position="71"/>
    </location>
</feature>
<name>F4RFG6_MELLP</name>
<dbReference type="Proteomes" id="UP000001072">
    <property type="component" value="Unassembled WGS sequence"/>
</dbReference>
<feature type="region of interest" description="Disordered" evidence="1">
    <location>
        <begin position="33"/>
        <end position="112"/>
    </location>
</feature>
<dbReference type="HOGENOM" id="CLU_2146410_0_0_1"/>
<proteinExistence type="predicted"/>
<organism evidence="3">
    <name type="scientific">Melampsora larici-populina (strain 98AG31 / pathotype 3-4-7)</name>
    <name type="common">Poplar leaf rust fungus</name>
    <dbReference type="NCBI Taxonomy" id="747676"/>
    <lineage>
        <taxon>Eukaryota</taxon>
        <taxon>Fungi</taxon>
        <taxon>Dikarya</taxon>
        <taxon>Basidiomycota</taxon>
        <taxon>Pucciniomycotina</taxon>
        <taxon>Pucciniomycetes</taxon>
        <taxon>Pucciniales</taxon>
        <taxon>Melampsoraceae</taxon>
        <taxon>Melampsora</taxon>
    </lineage>
</organism>
<dbReference type="InParanoid" id="F4RFG6"/>
<keyword evidence="3" id="KW-1185">Reference proteome</keyword>
<protein>
    <submittedName>
        <fullName evidence="2">Uncharacterized protein</fullName>
    </submittedName>
</protein>
<gene>
    <name evidence="2" type="ORF">MELLADRAFT_74455</name>
</gene>
<evidence type="ECO:0000313" key="3">
    <source>
        <dbReference type="Proteomes" id="UP000001072"/>
    </source>
</evidence>
<feature type="compositionally biased region" description="Acidic residues" evidence="1">
    <location>
        <begin position="72"/>
        <end position="103"/>
    </location>
</feature>
<sequence length="112" mass="13210">MMFGLISGMVKDPSMNDQLEATRLAIIRLEESLHTDQRIDPSSSNDQFQRFSENQNAYQDQDQHQDPNRDEEHDEIEDEEMEEVEDEDEDEELEETEETEIESDLSRDSRSI</sequence>